<evidence type="ECO:0000313" key="3">
    <source>
        <dbReference type="Proteomes" id="UP000057938"/>
    </source>
</evidence>
<dbReference type="KEGG" id="aep:AMC99_01038"/>
<organism evidence="2 3">
    <name type="scientific">Altererythrobacter epoxidivorans</name>
    <dbReference type="NCBI Taxonomy" id="361183"/>
    <lineage>
        <taxon>Bacteria</taxon>
        <taxon>Pseudomonadati</taxon>
        <taxon>Pseudomonadota</taxon>
        <taxon>Alphaproteobacteria</taxon>
        <taxon>Sphingomonadales</taxon>
        <taxon>Erythrobacteraceae</taxon>
        <taxon>Altererythrobacter</taxon>
    </lineage>
</organism>
<dbReference type="InterPro" id="IPR036465">
    <property type="entry name" value="vWFA_dom_sf"/>
</dbReference>
<dbReference type="InterPro" id="IPR051266">
    <property type="entry name" value="CLCR"/>
</dbReference>
<keyword evidence="3" id="KW-1185">Reference proteome</keyword>
<dbReference type="EMBL" id="CP012669">
    <property type="protein sequence ID" value="ALE16335.1"/>
    <property type="molecule type" value="Genomic_DNA"/>
</dbReference>
<dbReference type="PANTHER" id="PTHR10579:SF43">
    <property type="entry name" value="ZINC FINGER (C3HC4-TYPE RING FINGER) FAMILY PROTEIN"/>
    <property type="match status" value="1"/>
</dbReference>
<dbReference type="Proteomes" id="UP000057938">
    <property type="component" value="Chromosome"/>
</dbReference>
<dbReference type="Gene3D" id="3.40.50.410">
    <property type="entry name" value="von Willebrand factor, type A domain"/>
    <property type="match status" value="1"/>
</dbReference>
<dbReference type="Pfam" id="PF13519">
    <property type="entry name" value="VWA_2"/>
    <property type="match status" value="1"/>
</dbReference>
<sequence length="543" mass="57439">MASAQESGAPDIVASDLEQVEGAAKIRDFRKVVAQSQFVPLAESISLETLLAEHRLSLPAPDPCGQPVCIAGEAIAADLAMRPDAAFFVGISLAADTGAAVDQARDANGIVLVIDRSGSMRGWKLDAVKQGLGSILSRIGDQDRLGVVSFGQVAHVVREFSPVAGARNEIEDAIGGLKAGGETHMAAGFEMGLQQAIQEDASRVILLTDQLPNIYEGRGGSFMDLAGKAAERGIGLSFVGVDQRFDNAVAFALSSMPGGSFHEMGPSDVAEEFFAAEWAAMEGGPSGKGTITISPSAGYSISAIYGVPPELVSHAENGAVSLDVGPSFLRNRRDGIYFALSKTGGERAESTDALVRLAIAGEGPASIVGTSATPAQGLVTAQHLIDEYEVLTNALGIWHSGVDRDRAIELVAYLNARLARGEIPLLERERAMVAKLAQNMALAKDKAAPSELLGRWEVRYEKGLIGAKQGDIVEITAAGGFLIYPRHEHSEDAVTRQTYQHEGERLLIDNTDLVFNYSVKDKGRKLALDDQAGLAKLKLSKLP</sequence>
<protein>
    <recommendedName>
        <fullName evidence="1">VWFA domain-containing protein</fullName>
    </recommendedName>
</protein>
<dbReference type="PATRIC" id="fig|361183.4.peg.1012"/>
<dbReference type="AlphaFoldDB" id="A0A0M4M7C2"/>
<dbReference type="PROSITE" id="PS50234">
    <property type="entry name" value="VWFA"/>
    <property type="match status" value="1"/>
</dbReference>
<dbReference type="SUPFAM" id="SSF53300">
    <property type="entry name" value="vWA-like"/>
    <property type="match status" value="1"/>
</dbReference>
<dbReference type="SMART" id="SM00327">
    <property type="entry name" value="VWA"/>
    <property type="match status" value="1"/>
</dbReference>
<gene>
    <name evidence="2" type="ORF">AMC99_01038</name>
</gene>
<dbReference type="RefSeq" id="WP_198143574.1">
    <property type="nucleotide sequence ID" value="NZ_CP012669.1"/>
</dbReference>
<evidence type="ECO:0000259" key="1">
    <source>
        <dbReference type="PROSITE" id="PS50234"/>
    </source>
</evidence>
<proteinExistence type="predicted"/>
<name>A0A0M4M7C2_9SPHN</name>
<feature type="domain" description="VWFA" evidence="1">
    <location>
        <begin position="109"/>
        <end position="291"/>
    </location>
</feature>
<reference evidence="2 3" key="1">
    <citation type="submission" date="2015-09" db="EMBL/GenBank/DDBJ databases">
        <title>Complete genome sequence of a benzo[a]pyrene-degrading bacterium Altererythrobacter epoxidivorans CGMCC 1.7731T.</title>
        <authorList>
            <person name="Li Z."/>
            <person name="Cheng H."/>
            <person name="Huo Y."/>
            <person name="Xu X."/>
        </authorList>
    </citation>
    <scope>NUCLEOTIDE SEQUENCE [LARGE SCALE GENOMIC DNA]</scope>
    <source>
        <strain evidence="2 3">CGMCC 1.7731</strain>
    </source>
</reference>
<evidence type="ECO:0000313" key="2">
    <source>
        <dbReference type="EMBL" id="ALE16335.1"/>
    </source>
</evidence>
<dbReference type="InterPro" id="IPR002035">
    <property type="entry name" value="VWF_A"/>
</dbReference>
<accession>A0A0M4M7C2</accession>
<dbReference type="PANTHER" id="PTHR10579">
    <property type="entry name" value="CALCIUM-ACTIVATED CHLORIDE CHANNEL REGULATOR"/>
    <property type="match status" value="1"/>
</dbReference>